<evidence type="ECO:0000313" key="8">
    <source>
        <dbReference type="Proteomes" id="UP000287394"/>
    </source>
</evidence>
<evidence type="ECO:0000256" key="4">
    <source>
        <dbReference type="ARBA" id="ARBA00022679"/>
    </source>
</evidence>
<dbReference type="GO" id="GO:0070475">
    <property type="term" value="P:rRNA base methylation"/>
    <property type="evidence" value="ECO:0007669"/>
    <property type="project" value="UniProtKB-UniRule"/>
</dbReference>
<reference evidence="7 8" key="1">
    <citation type="journal article" date="2019" name="Int. J. Syst. Evol. Microbiol.">
        <title>Capsulimonas corticalis gen. nov., sp. nov., an aerobic capsulated bacterium, of a novel bacterial order, Capsulimonadales ord. nov., of the class Armatimonadia of the phylum Armatimonadetes.</title>
        <authorList>
            <person name="Li J."/>
            <person name="Kudo C."/>
            <person name="Tonouchi A."/>
        </authorList>
    </citation>
    <scope>NUCLEOTIDE SEQUENCE [LARGE SCALE GENOMIC DNA]</scope>
    <source>
        <strain evidence="7 8">AX-7</strain>
    </source>
</reference>
<dbReference type="Gene3D" id="1.10.150.170">
    <property type="entry name" value="Putative methyltransferase TM0872, insert domain"/>
    <property type="match status" value="1"/>
</dbReference>
<dbReference type="InterPro" id="IPR029063">
    <property type="entry name" value="SAM-dependent_MTases_sf"/>
</dbReference>
<dbReference type="HAMAP" id="MF_01007">
    <property type="entry name" value="16SrRNA_methyltr_H"/>
    <property type="match status" value="1"/>
</dbReference>
<dbReference type="PANTHER" id="PTHR11265:SF0">
    <property type="entry name" value="12S RRNA N4-METHYLCYTIDINE METHYLTRANSFERASE"/>
    <property type="match status" value="1"/>
</dbReference>
<comment type="function">
    <text evidence="6">Specifically methylates the N4 position of cytidine in position 1402 (C1402) of 16S rRNA.</text>
</comment>
<keyword evidence="3 6" id="KW-0489">Methyltransferase</keyword>
<evidence type="ECO:0000256" key="5">
    <source>
        <dbReference type="ARBA" id="ARBA00022691"/>
    </source>
</evidence>
<dbReference type="SUPFAM" id="SSF53335">
    <property type="entry name" value="S-adenosyl-L-methionine-dependent methyltransferases"/>
    <property type="match status" value="1"/>
</dbReference>
<evidence type="ECO:0000313" key="7">
    <source>
        <dbReference type="EMBL" id="BDI28492.1"/>
    </source>
</evidence>
<accession>A0A402D396</accession>
<comment type="catalytic activity">
    <reaction evidence="6">
        <text>cytidine(1402) in 16S rRNA + S-adenosyl-L-methionine = N(4)-methylcytidine(1402) in 16S rRNA + S-adenosyl-L-homocysteine + H(+)</text>
        <dbReference type="Rhea" id="RHEA:42928"/>
        <dbReference type="Rhea" id="RHEA-COMP:10286"/>
        <dbReference type="Rhea" id="RHEA-COMP:10287"/>
        <dbReference type="ChEBI" id="CHEBI:15378"/>
        <dbReference type="ChEBI" id="CHEBI:57856"/>
        <dbReference type="ChEBI" id="CHEBI:59789"/>
        <dbReference type="ChEBI" id="CHEBI:74506"/>
        <dbReference type="ChEBI" id="CHEBI:82748"/>
        <dbReference type="EC" id="2.1.1.199"/>
    </reaction>
</comment>
<dbReference type="GO" id="GO:0071424">
    <property type="term" value="F:rRNA (cytosine-N4-)-methyltransferase activity"/>
    <property type="evidence" value="ECO:0007669"/>
    <property type="project" value="UniProtKB-UniRule"/>
</dbReference>
<keyword evidence="6" id="KW-0963">Cytoplasm</keyword>
<feature type="binding site" evidence="6">
    <location>
        <position position="109"/>
    </location>
    <ligand>
        <name>S-adenosyl-L-methionine</name>
        <dbReference type="ChEBI" id="CHEBI:59789"/>
    </ligand>
</feature>
<feature type="binding site" evidence="6">
    <location>
        <begin position="34"/>
        <end position="36"/>
    </location>
    <ligand>
        <name>S-adenosyl-L-methionine</name>
        <dbReference type="ChEBI" id="CHEBI:59789"/>
    </ligand>
</feature>
<evidence type="ECO:0000256" key="6">
    <source>
        <dbReference type="HAMAP-Rule" id="MF_01007"/>
    </source>
</evidence>
<keyword evidence="4 6" id="KW-0808">Transferase</keyword>
<name>A0A402D396_9BACT</name>
<protein>
    <recommendedName>
        <fullName evidence="6">Ribosomal RNA small subunit methyltransferase H</fullName>
        <ecNumber evidence="6">2.1.1.199</ecNumber>
    </recommendedName>
    <alternativeName>
        <fullName evidence="6">16S rRNA m(4)C1402 methyltransferase</fullName>
    </alternativeName>
    <alternativeName>
        <fullName evidence="6">rRNA (cytosine-N(4)-)-methyltransferase RsmH</fullName>
    </alternativeName>
</protein>
<dbReference type="RefSeq" id="WP_119323955.1">
    <property type="nucleotide sequence ID" value="NZ_AP025739.1"/>
</dbReference>
<proteinExistence type="inferred from homology"/>
<dbReference type="GO" id="GO:0005737">
    <property type="term" value="C:cytoplasm"/>
    <property type="evidence" value="ECO:0007669"/>
    <property type="project" value="UniProtKB-SubCell"/>
</dbReference>
<dbReference type="SUPFAM" id="SSF81799">
    <property type="entry name" value="Putative methyltransferase TM0872, insert domain"/>
    <property type="match status" value="1"/>
</dbReference>
<feature type="binding site" evidence="6">
    <location>
        <position position="102"/>
    </location>
    <ligand>
        <name>S-adenosyl-L-methionine</name>
        <dbReference type="ChEBI" id="CHEBI:59789"/>
    </ligand>
</feature>
<dbReference type="PANTHER" id="PTHR11265">
    <property type="entry name" value="S-ADENOSYL-METHYLTRANSFERASE MRAW"/>
    <property type="match status" value="1"/>
</dbReference>
<dbReference type="NCBIfam" id="TIGR00006">
    <property type="entry name" value="16S rRNA (cytosine(1402)-N(4))-methyltransferase RsmH"/>
    <property type="match status" value="1"/>
</dbReference>
<dbReference type="EC" id="2.1.1.199" evidence="6"/>
<dbReference type="PIRSF" id="PIRSF004486">
    <property type="entry name" value="MraW"/>
    <property type="match status" value="1"/>
</dbReference>
<dbReference type="OrthoDB" id="9806637at2"/>
<comment type="subcellular location">
    <subcellularLocation>
        <location evidence="6">Cytoplasm</location>
    </subcellularLocation>
</comment>
<keyword evidence="2 6" id="KW-0698">rRNA processing</keyword>
<dbReference type="InterPro" id="IPR023397">
    <property type="entry name" value="SAM-dep_MeTrfase_MraW_recog"/>
</dbReference>
<feature type="binding site" evidence="6">
    <location>
        <position position="54"/>
    </location>
    <ligand>
        <name>S-adenosyl-L-methionine</name>
        <dbReference type="ChEBI" id="CHEBI:59789"/>
    </ligand>
</feature>
<dbReference type="Pfam" id="PF01795">
    <property type="entry name" value="Methyltransf_5"/>
    <property type="match status" value="1"/>
</dbReference>
<dbReference type="Gene3D" id="3.40.50.150">
    <property type="entry name" value="Vaccinia Virus protein VP39"/>
    <property type="match status" value="1"/>
</dbReference>
<evidence type="ECO:0000256" key="2">
    <source>
        <dbReference type="ARBA" id="ARBA00022552"/>
    </source>
</evidence>
<dbReference type="Proteomes" id="UP000287394">
    <property type="component" value="Chromosome"/>
</dbReference>
<keyword evidence="8" id="KW-1185">Reference proteome</keyword>
<feature type="binding site" evidence="6">
    <location>
        <position position="81"/>
    </location>
    <ligand>
        <name>S-adenosyl-L-methionine</name>
        <dbReference type="ChEBI" id="CHEBI:59789"/>
    </ligand>
</feature>
<evidence type="ECO:0000256" key="3">
    <source>
        <dbReference type="ARBA" id="ARBA00022603"/>
    </source>
</evidence>
<dbReference type="KEGG" id="ccot:CCAX7_005430"/>
<dbReference type="EMBL" id="AP025739">
    <property type="protein sequence ID" value="BDI28492.1"/>
    <property type="molecule type" value="Genomic_DNA"/>
</dbReference>
<comment type="similarity">
    <text evidence="1 6">Belongs to the methyltransferase superfamily. RsmH family.</text>
</comment>
<dbReference type="AlphaFoldDB" id="A0A402D396"/>
<dbReference type="FunCoup" id="A0A402D396">
    <property type="interactions" value="416"/>
</dbReference>
<gene>
    <name evidence="6 7" type="primary">rsmH</name>
    <name evidence="7" type="ORF">CCAX7_005430</name>
</gene>
<keyword evidence="5 6" id="KW-0949">S-adenosyl-L-methionine</keyword>
<dbReference type="InterPro" id="IPR002903">
    <property type="entry name" value="RsmH"/>
</dbReference>
<sequence>MDLPYHIPVLRDAVVELMEPGPGKIFVDGTLGAGGHAAAVAAHLAPGGRLIGIDQDPAALAEAGRNLAPFGEIVTLVHSRFDAIAQALDGVGIDKIDGALFDLGVSSHQLDTPSRGFSFKDPGAELDMRMNTTHGGDTAADLLNTLDERALTTLIRDNSDEKWASRIARFVVERRAAEPYRTVGQLVETVHAAIPAAARPPDTHAATRTFQALRIAVNDELSILGHALESTIDRLGKDGVIAVLSYHSLEDRIVKQLFTRLSGRGAGEGPYGVRPPAIVELVTKKPVTPDAGEISANPRARSAKLRVARRL</sequence>
<organism evidence="7 8">
    <name type="scientific">Capsulimonas corticalis</name>
    <dbReference type="NCBI Taxonomy" id="2219043"/>
    <lineage>
        <taxon>Bacteria</taxon>
        <taxon>Bacillati</taxon>
        <taxon>Armatimonadota</taxon>
        <taxon>Armatimonadia</taxon>
        <taxon>Capsulimonadales</taxon>
        <taxon>Capsulimonadaceae</taxon>
        <taxon>Capsulimonas</taxon>
    </lineage>
</organism>
<evidence type="ECO:0000256" key="1">
    <source>
        <dbReference type="ARBA" id="ARBA00010396"/>
    </source>
</evidence>